<gene>
    <name evidence="1" type="ORF">SAMN02745673_02696</name>
</gene>
<organism evidence="1 2">
    <name type="scientific">Marinactinospora thermotolerans DSM 45154</name>
    <dbReference type="NCBI Taxonomy" id="1122192"/>
    <lineage>
        <taxon>Bacteria</taxon>
        <taxon>Bacillati</taxon>
        <taxon>Actinomycetota</taxon>
        <taxon>Actinomycetes</taxon>
        <taxon>Streptosporangiales</taxon>
        <taxon>Nocardiopsidaceae</taxon>
        <taxon>Marinactinospora</taxon>
    </lineage>
</organism>
<proteinExistence type="predicted"/>
<dbReference type="STRING" id="1122192.SAMN02745673_02696"/>
<dbReference type="Gene3D" id="1.10.8.1060">
    <property type="entry name" value="Corynebacterium glutamicum thioredoxin-dependent arsenate reductase, N-terminal domain"/>
    <property type="match status" value="1"/>
</dbReference>
<dbReference type="RefSeq" id="WP_078761991.1">
    <property type="nucleotide sequence ID" value="NZ_FUWS01000006.1"/>
</dbReference>
<dbReference type="EMBL" id="FUWS01000006">
    <property type="protein sequence ID" value="SKA13593.1"/>
    <property type="molecule type" value="Genomic_DNA"/>
</dbReference>
<sequence length="80" mass="8739">MTETPTAALHEFAPVMDKLRAEFADVHPETTVSRCVRAARSGLRDVTGKATPDLVERIARQHLHVLAAAFAEVGQSQTTR</sequence>
<keyword evidence="2" id="KW-1185">Reference proteome</keyword>
<evidence type="ECO:0000313" key="2">
    <source>
        <dbReference type="Proteomes" id="UP000190637"/>
    </source>
</evidence>
<dbReference type="OrthoDB" id="3537437at2"/>
<dbReference type="AlphaFoldDB" id="A0A1T4RCB4"/>
<name>A0A1T4RCB4_9ACTN</name>
<evidence type="ECO:0000313" key="1">
    <source>
        <dbReference type="EMBL" id="SKA13593.1"/>
    </source>
</evidence>
<protein>
    <submittedName>
        <fullName evidence="1">Uncharacterized protein</fullName>
    </submittedName>
</protein>
<accession>A0A1T4RCB4</accession>
<dbReference type="Proteomes" id="UP000190637">
    <property type="component" value="Unassembled WGS sequence"/>
</dbReference>
<reference evidence="1 2" key="1">
    <citation type="submission" date="2017-02" db="EMBL/GenBank/DDBJ databases">
        <authorList>
            <person name="Peterson S.W."/>
        </authorList>
    </citation>
    <scope>NUCLEOTIDE SEQUENCE [LARGE SCALE GENOMIC DNA]</scope>
    <source>
        <strain evidence="1 2">DSM 45154</strain>
    </source>
</reference>